<dbReference type="SMART" id="SM00320">
    <property type="entry name" value="WD40"/>
    <property type="match status" value="4"/>
</dbReference>
<keyword evidence="6" id="KW-1185">Reference proteome</keyword>
<evidence type="ECO:0000256" key="3">
    <source>
        <dbReference type="PROSITE-ProRule" id="PRU00221"/>
    </source>
</evidence>
<comment type="caution">
    <text evidence="5">The sequence shown here is derived from an EMBL/GenBank/DDBJ whole genome shotgun (WGS) entry which is preliminary data.</text>
</comment>
<feature type="repeat" description="WD" evidence="3">
    <location>
        <begin position="245"/>
        <end position="279"/>
    </location>
</feature>
<keyword evidence="1 3" id="KW-0853">WD repeat</keyword>
<protein>
    <submittedName>
        <fullName evidence="5">Uncharacterized protein</fullName>
    </submittedName>
</protein>
<dbReference type="Proteomes" id="UP000788993">
    <property type="component" value="Unassembled WGS sequence"/>
</dbReference>
<dbReference type="SUPFAM" id="SSF50978">
    <property type="entry name" value="WD40 repeat-like"/>
    <property type="match status" value="1"/>
</dbReference>
<sequence length="335" mass="37625">MDVAPISPHTLGPYISSVLPIKSALTLVRTAPYASEWLVASSLDGKLSLIDASHKVEQIALDAPILDTTVLDSGIYSALANGTVQKLDMRSRKVSNTPIAHNLPVQCVESHAKRNLIISGSWDKTVQLADPRVFEQPSVMDLPGKVYAMDVHQQTDRFIVGMSNRQIHVYDFRKLDRPVSSMENGFRFQTTKVRFLPNGRGFLQSSIEGKVSLDLFEDAENNYAFKCHRQKLVIENESVDLVNPVNCIEFFDTESRFFTAGSDRSICLWDYKTKKRVKQYANFEMSIVALAYNQDTHQLAIAMSDDSYKNMTGLDDQTNNKPAIPSKITTRNMHS</sequence>
<evidence type="ECO:0000256" key="4">
    <source>
        <dbReference type="SAM" id="MobiDB-lite"/>
    </source>
</evidence>
<evidence type="ECO:0000256" key="2">
    <source>
        <dbReference type="ARBA" id="ARBA00022737"/>
    </source>
</evidence>
<feature type="region of interest" description="Disordered" evidence="4">
    <location>
        <begin position="312"/>
        <end position="335"/>
    </location>
</feature>
<keyword evidence="2" id="KW-0677">Repeat</keyword>
<dbReference type="InterPro" id="IPR001680">
    <property type="entry name" value="WD40_rpt"/>
</dbReference>
<accession>A0A9P8TDY7</accession>
<evidence type="ECO:0000313" key="6">
    <source>
        <dbReference type="Proteomes" id="UP000788993"/>
    </source>
</evidence>
<dbReference type="InterPro" id="IPR036322">
    <property type="entry name" value="WD40_repeat_dom_sf"/>
</dbReference>
<dbReference type="PANTHER" id="PTHR10971">
    <property type="entry name" value="MRNA EXPORT FACTOR AND BUB3"/>
    <property type="match status" value="1"/>
</dbReference>
<dbReference type="Pfam" id="PF00400">
    <property type="entry name" value="WD40"/>
    <property type="match status" value="2"/>
</dbReference>
<reference evidence="5" key="2">
    <citation type="submission" date="2021-01" db="EMBL/GenBank/DDBJ databases">
        <authorList>
            <person name="Schikora-Tamarit M.A."/>
        </authorList>
    </citation>
    <scope>NUCLEOTIDE SEQUENCE</scope>
    <source>
        <strain evidence="5">NCAIM Y.01608</strain>
    </source>
</reference>
<gene>
    <name evidence="5" type="ORF">OGATHE_001614</name>
</gene>
<dbReference type="Gene3D" id="2.130.10.10">
    <property type="entry name" value="YVTN repeat-like/Quinoprotein amine dehydrogenase"/>
    <property type="match status" value="1"/>
</dbReference>
<evidence type="ECO:0000256" key="1">
    <source>
        <dbReference type="ARBA" id="ARBA00022574"/>
    </source>
</evidence>
<reference evidence="5" key="1">
    <citation type="journal article" date="2021" name="Open Biol.">
        <title>Shared evolutionary footprints suggest mitochondrial oxidative damage underlies multiple complex I losses in fungi.</title>
        <authorList>
            <person name="Schikora-Tamarit M.A."/>
            <person name="Marcet-Houben M."/>
            <person name="Nosek J."/>
            <person name="Gabaldon T."/>
        </authorList>
    </citation>
    <scope>NUCLEOTIDE SEQUENCE</scope>
    <source>
        <strain evidence="5">NCAIM Y.01608</strain>
    </source>
</reference>
<dbReference type="PROSITE" id="PS50082">
    <property type="entry name" value="WD_REPEATS_2"/>
    <property type="match status" value="1"/>
</dbReference>
<feature type="compositionally biased region" description="Polar residues" evidence="4">
    <location>
        <begin position="315"/>
        <end position="335"/>
    </location>
</feature>
<dbReference type="InterPro" id="IPR015943">
    <property type="entry name" value="WD40/YVTN_repeat-like_dom_sf"/>
</dbReference>
<organism evidence="5 6">
    <name type="scientific">Ogataea polymorpha</name>
    <dbReference type="NCBI Taxonomy" id="460523"/>
    <lineage>
        <taxon>Eukaryota</taxon>
        <taxon>Fungi</taxon>
        <taxon>Dikarya</taxon>
        <taxon>Ascomycota</taxon>
        <taxon>Saccharomycotina</taxon>
        <taxon>Pichiomycetes</taxon>
        <taxon>Pichiales</taxon>
        <taxon>Pichiaceae</taxon>
        <taxon>Ogataea</taxon>
    </lineage>
</organism>
<proteinExistence type="predicted"/>
<evidence type="ECO:0000313" key="5">
    <source>
        <dbReference type="EMBL" id="KAH3675274.1"/>
    </source>
</evidence>
<dbReference type="EMBL" id="JAEUBD010000382">
    <property type="protein sequence ID" value="KAH3675274.1"/>
    <property type="molecule type" value="Genomic_DNA"/>
</dbReference>
<name>A0A9P8TDY7_9ASCO</name>
<dbReference type="AlphaFoldDB" id="A0A9P8TDY7"/>